<dbReference type="InterPro" id="IPR040194">
    <property type="entry name" value="Cwf19-like"/>
</dbReference>
<dbReference type="Pfam" id="PF04676">
    <property type="entry name" value="CwfJ_C_2"/>
    <property type="match status" value="1"/>
</dbReference>
<dbReference type="EMBL" id="OE853613">
    <property type="protein sequence ID" value="CAD7616260.1"/>
    <property type="molecule type" value="Genomic_DNA"/>
</dbReference>
<dbReference type="GO" id="GO:0000398">
    <property type="term" value="P:mRNA splicing, via spliceosome"/>
    <property type="evidence" value="ECO:0007669"/>
    <property type="project" value="TreeGrafter"/>
</dbReference>
<proteinExistence type="inferred from homology"/>
<reference evidence="4" key="1">
    <citation type="submission" date="2020-11" db="EMBL/GenBank/DDBJ databases">
        <authorList>
            <person name="Tran Van P."/>
        </authorList>
    </citation>
    <scope>NUCLEOTIDE SEQUENCE</scope>
</reference>
<dbReference type="PANTHER" id="PTHR12072">
    <property type="entry name" value="CWF19, CELL CYCLE CONTROL PROTEIN"/>
    <property type="match status" value="1"/>
</dbReference>
<comment type="similarity">
    <text evidence="1">Belongs to the CWF19 family.</text>
</comment>
<evidence type="ECO:0000259" key="2">
    <source>
        <dbReference type="Pfam" id="PF04676"/>
    </source>
</evidence>
<evidence type="ECO:0000313" key="4">
    <source>
        <dbReference type="EMBL" id="CAD7616260.1"/>
    </source>
</evidence>
<dbReference type="Pfam" id="PF04677">
    <property type="entry name" value="CwfJ_C_1"/>
    <property type="match status" value="1"/>
</dbReference>
<accession>A0A7R9PSJ0</accession>
<dbReference type="PANTHER" id="PTHR12072:SF5">
    <property type="entry name" value="CWF19-LIKE PROTEIN 2"/>
    <property type="match status" value="1"/>
</dbReference>
<organism evidence="4">
    <name type="scientific">Timema genevievae</name>
    <name type="common">Walking stick</name>
    <dbReference type="NCBI Taxonomy" id="629358"/>
    <lineage>
        <taxon>Eukaryota</taxon>
        <taxon>Metazoa</taxon>
        <taxon>Ecdysozoa</taxon>
        <taxon>Arthropoda</taxon>
        <taxon>Hexapoda</taxon>
        <taxon>Insecta</taxon>
        <taxon>Pterygota</taxon>
        <taxon>Neoptera</taxon>
        <taxon>Polyneoptera</taxon>
        <taxon>Phasmatodea</taxon>
        <taxon>Timematodea</taxon>
        <taxon>Timematoidea</taxon>
        <taxon>Timematidae</taxon>
        <taxon>Timema</taxon>
    </lineage>
</organism>
<evidence type="ECO:0000256" key="1">
    <source>
        <dbReference type="ARBA" id="ARBA00006795"/>
    </source>
</evidence>
<gene>
    <name evidence="4" type="ORF">TGEB3V08_LOCUS11658</name>
</gene>
<name>A0A7R9PSJ0_TIMGE</name>
<dbReference type="GO" id="GO:0071014">
    <property type="term" value="C:post-mRNA release spliceosomal complex"/>
    <property type="evidence" value="ECO:0007669"/>
    <property type="project" value="TreeGrafter"/>
</dbReference>
<sequence>MFVEMGQDVVFFESAINLRGLPHMTLNCVPLPKETGDLAPIYFKKAILECETEWSTNKKLVDLAGKDVRRAIPKGLPYFAVDFGMQSGFAHVIEEEKLFPRNFAQEIIGGMLDLDHQLWRKPRKDNFDSQRQKVVQFAQWWKPFDFTHQKEVSASRQLLDEKVCVSADISPRNLGNTVLVKEKLQYAQKLDREFFVPVRKLNI</sequence>
<evidence type="ECO:0008006" key="5">
    <source>
        <dbReference type="Google" id="ProtNLM"/>
    </source>
</evidence>
<feature type="domain" description="Cwf19-like protein C-terminal" evidence="2">
    <location>
        <begin position="53"/>
        <end position="147"/>
    </location>
</feature>
<protein>
    <recommendedName>
        <fullName evidence="5">Cwf19-like protein C-terminal domain-containing protein</fullName>
    </recommendedName>
</protein>
<feature type="domain" description="Cwf19-like C-terminal" evidence="3">
    <location>
        <begin position="1"/>
        <end position="44"/>
    </location>
</feature>
<dbReference type="InterPro" id="IPR006768">
    <property type="entry name" value="Cwf19-like_C_dom-1"/>
</dbReference>
<evidence type="ECO:0000259" key="3">
    <source>
        <dbReference type="Pfam" id="PF04677"/>
    </source>
</evidence>
<dbReference type="AlphaFoldDB" id="A0A7R9PSJ0"/>
<dbReference type="InterPro" id="IPR006767">
    <property type="entry name" value="Cwf19-like_C_dom-2"/>
</dbReference>